<dbReference type="AlphaFoldDB" id="A0A515EQG9"/>
<gene>
    <name evidence="1" type="ORF">EXZ61_12390</name>
</gene>
<dbReference type="KEGG" id="rhg:EXZ61_12390"/>
<evidence type="ECO:0000313" key="2">
    <source>
        <dbReference type="Proteomes" id="UP000317365"/>
    </source>
</evidence>
<proteinExistence type="predicted"/>
<protein>
    <submittedName>
        <fullName evidence="1">Uncharacterized protein</fullName>
    </submittedName>
</protein>
<reference evidence="2" key="2">
    <citation type="journal article" date="2020" name="Int. J. Syst. Evol. Microbiol.">
        <title>Genomic insights into a novel species Rhodoferax aquaticus sp. nov., isolated from freshwater.</title>
        <authorList>
            <person name="Li T."/>
            <person name="Zhuo Y."/>
            <person name="Jin C.Z."/>
            <person name="Wu X."/>
            <person name="Ko S.R."/>
            <person name="Jin F.J."/>
            <person name="Ahn C.Y."/>
            <person name="Oh H.M."/>
            <person name="Lee H.G."/>
            <person name="Jin L."/>
        </authorList>
    </citation>
    <scope>NUCLEOTIDE SEQUENCE [LARGE SCALE GENOMIC DNA]</scope>
    <source>
        <strain evidence="2">Gr-4</strain>
    </source>
</reference>
<evidence type="ECO:0000313" key="1">
    <source>
        <dbReference type="EMBL" id="QDL54896.1"/>
    </source>
</evidence>
<dbReference type="EMBL" id="CP036282">
    <property type="protein sequence ID" value="QDL54896.1"/>
    <property type="molecule type" value="Genomic_DNA"/>
</dbReference>
<name>A0A515EQG9_9BURK</name>
<dbReference type="RefSeq" id="WP_142812056.1">
    <property type="nucleotide sequence ID" value="NZ_CP036282.1"/>
</dbReference>
<accession>A0A515EQG9</accession>
<reference evidence="2" key="1">
    <citation type="submission" date="2019-02" db="EMBL/GenBank/DDBJ databases">
        <title>Complete genome sequence of Rhodoferax sp. Gr-4.</title>
        <authorList>
            <person name="Jin L."/>
        </authorList>
    </citation>
    <scope>NUCLEOTIDE SEQUENCE [LARGE SCALE GENOMIC DNA]</scope>
    <source>
        <strain evidence="2">Gr-4</strain>
    </source>
</reference>
<keyword evidence="2" id="KW-1185">Reference proteome</keyword>
<organism evidence="1 2">
    <name type="scientific">Rhodoferax aquaticus</name>
    <dbReference type="NCBI Taxonomy" id="2527691"/>
    <lineage>
        <taxon>Bacteria</taxon>
        <taxon>Pseudomonadati</taxon>
        <taxon>Pseudomonadota</taxon>
        <taxon>Betaproteobacteria</taxon>
        <taxon>Burkholderiales</taxon>
        <taxon>Comamonadaceae</taxon>
        <taxon>Rhodoferax</taxon>
    </lineage>
</organism>
<sequence>MTYSFEEFRIGHLVRTAAVWTRLSELGTTEESLVNFDFSFSAPSKAAVEALKETLSTYPIEVQSRGFLKKRYTVTGSTGAIAWNEAQLLKWVDYLIQAGQDANCKFEGCGANAP</sequence>
<dbReference type="Proteomes" id="UP000317365">
    <property type="component" value="Chromosome"/>
</dbReference>